<sequence>GGGEGVNIQPVIEVADVVAENVAPAQPRRQKKRKTLAADAGGPSHPPKKLREDHGILSGPSVAGKSRSAVQRLLAGAVLNAEVNGEPIPTLPFVTFSVSATLEREDGDHTDSVTGLNLQTISASQRFVISSDSSRHSGANIAKAEVDSFARPSVSVITAATTITSTTDPAVAVKEKVVKPSIFSADSSLAGGTDPAMGGFTDLTGSDLLVGGIRTVIDPESG</sequence>
<dbReference type="Proteomes" id="UP001151760">
    <property type="component" value="Unassembled WGS sequence"/>
</dbReference>
<keyword evidence="3" id="KW-1185">Reference proteome</keyword>
<evidence type="ECO:0000313" key="3">
    <source>
        <dbReference type="Proteomes" id="UP001151760"/>
    </source>
</evidence>
<gene>
    <name evidence="2" type="ORF">Tco_1041127</name>
</gene>
<name>A0ABQ5GF98_9ASTR</name>
<protein>
    <submittedName>
        <fullName evidence="2">Uncharacterized protein</fullName>
    </submittedName>
</protein>
<reference evidence="2" key="1">
    <citation type="journal article" date="2022" name="Int. J. Mol. Sci.">
        <title>Draft Genome of Tanacetum Coccineum: Genomic Comparison of Closely Related Tanacetum-Family Plants.</title>
        <authorList>
            <person name="Yamashiro T."/>
            <person name="Shiraishi A."/>
            <person name="Nakayama K."/>
            <person name="Satake H."/>
        </authorList>
    </citation>
    <scope>NUCLEOTIDE SEQUENCE</scope>
</reference>
<feature type="region of interest" description="Disordered" evidence="1">
    <location>
        <begin position="23"/>
        <end position="62"/>
    </location>
</feature>
<organism evidence="2 3">
    <name type="scientific">Tanacetum coccineum</name>
    <dbReference type="NCBI Taxonomy" id="301880"/>
    <lineage>
        <taxon>Eukaryota</taxon>
        <taxon>Viridiplantae</taxon>
        <taxon>Streptophyta</taxon>
        <taxon>Embryophyta</taxon>
        <taxon>Tracheophyta</taxon>
        <taxon>Spermatophyta</taxon>
        <taxon>Magnoliopsida</taxon>
        <taxon>eudicotyledons</taxon>
        <taxon>Gunneridae</taxon>
        <taxon>Pentapetalae</taxon>
        <taxon>asterids</taxon>
        <taxon>campanulids</taxon>
        <taxon>Asterales</taxon>
        <taxon>Asteraceae</taxon>
        <taxon>Asteroideae</taxon>
        <taxon>Anthemideae</taxon>
        <taxon>Anthemidinae</taxon>
        <taxon>Tanacetum</taxon>
    </lineage>
</organism>
<reference evidence="2" key="2">
    <citation type="submission" date="2022-01" db="EMBL/GenBank/DDBJ databases">
        <authorList>
            <person name="Yamashiro T."/>
            <person name="Shiraishi A."/>
            <person name="Satake H."/>
            <person name="Nakayama K."/>
        </authorList>
    </citation>
    <scope>NUCLEOTIDE SEQUENCE</scope>
</reference>
<dbReference type="EMBL" id="BQNB010018438">
    <property type="protein sequence ID" value="GJT74402.1"/>
    <property type="molecule type" value="Genomic_DNA"/>
</dbReference>
<evidence type="ECO:0000256" key="1">
    <source>
        <dbReference type="SAM" id="MobiDB-lite"/>
    </source>
</evidence>
<accession>A0ABQ5GF98</accession>
<evidence type="ECO:0000313" key="2">
    <source>
        <dbReference type="EMBL" id="GJT74402.1"/>
    </source>
</evidence>
<proteinExistence type="predicted"/>
<comment type="caution">
    <text evidence="2">The sequence shown here is derived from an EMBL/GenBank/DDBJ whole genome shotgun (WGS) entry which is preliminary data.</text>
</comment>
<feature type="non-terminal residue" evidence="2">
    <location>
        <position position="1"/>
    </location>
</feature>